<gene>
    <name evidence="1" type="ORF">EVAR_55062_1</name>
</gene>
<proteinExistence type="predicted"/>
<accession>A0A4C1Z3Q0</accession>
<name>A0A4C1Z3Q0_EUMVA</name>
<dbReference type="Proteomes" id="UP000299102">
    <property type="component" value="Unassembled WGS sequence"/>
</dbReference>
<evidence type="ECO:0000313" key="1">
    <source>
        <dbReference type="EMBL" id="GBP81862.1"/>
    </source>
</evidence>
<comment type="caution">
    <text evidence="1">The sequence shown here is derived from an EMBL/GenBank/DDBJ whole genome shotgun (WGS) entry which is preliminary data.</text>
</comment>
<evidence type="ECO:0000313" key="2">
    <source>
        <dbReference type="Proteomes" id="UP000299102"/>
    </source>
</evidence>
<dbReference type="AlphaFoldDB" id="A0A4C1Z3Q0"/>
<reference evidence="1 2" key="1">
    <citation type="journal article" date="2019" name="Commun. Biol.">
        <title>The bagworm genome reveals a unique fibroin gene that provides high tensile strength.</title>
        <authorList>
            <person name="Kono N."/>
            <person name="Nakamura H."/>
            <person name="Ohtoshi R."/>
            <person name="Tomita M."/>
            <person name="Numata K."/>
            <person name="Arakawa K."/>
        </authorList>
    </citation>
    <scope>NUCLEOTIDE SEQUENCE [LARGE SCALE GENOMIC DNA]</scope>
</reference>
<organism evidence="1 2">
    <name type="scientific">Eumeta variegata</name>
    <name type="common">Bagworm moth</name>
    <name type="synonym">Eumeta japonica</name>
    <dbReference type="NCBI Taxonomy" id="151549"/>
    <lineage>
        <taxon>Eukaryota</taxon>
        <taxon>Metazoa</taxon>
        <taxon>Ecdysozoa</taxon>
        <taxon>Arthropoda</taxon>
        <taxon>Hexapoda</taxon>
        <taxon>Insecta</taxon>
        <taxon>Pterygota</taxon>
        <taxon>Neoptera</taxon>
        <taxon>Endopterygota</taxon>
        <taxon>Lepidoptera</taxon>
        <taxon>Glossata</taxon>
        <taxon>Ditrysia</taxon>
        <taxon>Tineoidea</taxon>
        <taxon>Psychidae</taxon>
        <taxon>Oiketicinae</taxon>
        <taxon>Eumeta</taxon>
    </lineage>
</organism>
<protein>
    <submittedName>
        <fullName evidence="1">Uncharacterized protein</fullName>
    </submittedName>
</protein>
<sequence length="147" mass="15839">MPFERCDSGVGLGAKHALSEDGRELAASAVVFRSVSDSSDGSLSPFHQPDFLPLDVLFSLKLVTSLGCECPLAAVDSYNAIFFNSERVFAKILRAKAVSEIELCALPNRRLHIPISGIYSHGGKKKDPRTPIDILFSSCGEEAVTNV</sequence>
<keyword evidence="2" id="KW-1185">Reference proteome</keyword>
<dbReference type="EMBL" id="BGZK01001535">
    <property type="protein sequence ID" value="GBP81862.1"/>
    <property type="molecule type" value="Genomic_DNA"/>
</dbReference>